<organism evidence="2 3">
    <name type="scientific">Orchesella cincta</name>
    <name type="common">Springtail</name>
    <name type="synonym">Podura cincta</name>
    <dbReference type="NCBI Taxonomy" id="48709"/>
    <lineage>
        <taxon>Eukaryota</taxon>
        <taxon>Metazoa</taxon>
        <taxon>Ecdysozoa</taxon>
        <taxon>Arthropoda</taxon>
        <taxon>Hexapoda</taxon>
        <taxon>Collembola</taxon>
        <taxon>Entomobryomorpha</taxon>
        <taxon>Entomobryoidea</taxon>
        <taxon>Orchesellidae</taxon>
        <taxon>Orchesellinae</taxon>
        <taxon>Orchesella</taxon>
    </lineage>
</organism>
<feature type="chain" id="PRO_5008903363" evidence="1">
    <location>
        <begin position="18"/>
        <end position="139"/>
    </location>
</feature>
<accession>A0A1D2M111</accession>
<name>A0A1D2M111_ORCCI</name>
<gene>
    <name evidence="2" type="ORF">Ocin01_20033</name>
</gene>
<keyword evidence="1" id="KW-0732">Signal</keyword>
<keyword evidence="3" id="KW-1185">Reference proteome</keyword>
<proteinExistence type="predicted"/>
<reference evidence="2 3" key="1">
    <citation type="journal article" date="2016" name="Genome Biol. Evol.">
        <title>Gene Family Evolution Reflects Adaptation to Soil Environmental Stressors in the Genome of the Collembolan Orchesella cincta.</title>
        <authorList>
            <person name="Faddeeva-Vakhrusheva A."/>
            <person name="Derks M.F."/>
            <person name="Anvar S.Y."/>
            <person name="Agamennone V."/>
            <person name="Suring W."/>
            <person name="Smit S."/>
            <person name="van Straalen N.M."/>
            <person name="Roelofs D."/>
        </authorList>
    </citation>
    <scope>NUCLEOTIDE SEQUENCE [LARGE SCALE GENOMIC DNA]</scope>
    <source>
        <tissue evidence="2">Mixed pool</tissue>
    </source>
</reference>
<feature type="signal peptide" evidence="1">
    <location>
        <begin position="1"/>
        <end position="17"/>
    </location>
</feature>
<comment type="caution">
    <text evidence="2">The sequence shown here is derived from an EMBL/GenBank/DDBJ whole genome shotgun (WGS) entry which is preliminary data.</text>
</comment>
<evidence type="ECO:0000313" key="2">
    <source>
        <dbReference type="EMBL" id="ODM86648.1"/>
    </source>
</evidence>
<dbReference type="Proteomes" id="UP000094527">
    <property type="component" value="Unassembled WGS sequence"/>
</dbReference>
<dbReference type="EMBL" id="LJIJ01007820">
    <property type="protein sequence ID" value="ODM86648.1"/>
    <property type="molecule type" value="Genomic_DNA"/>
</dbReference>
<protein>
    <submittedName>
        <fullName evidence="2">Uncharacterized protein</fullName>
    </submittedName>
</protein>
<dbReference type="AlphaFoldDB" id="A0A1D2M111"/>
<evidence type="ECO:0000256" key="1">
    <source>
        <dbReference type="SAM" id="SignalP"/>
    </source>
</evidence>
<evidence type="ECO:0000313" key="3">
    <source>
        <dbReference type="Proteomes" id="UP000094527"/>
    </source>
</evidence>
<sequence length="139" mass="14947">MQSIVVAVLCTLAVANAGFTPVIQTVHAAPVVHTVQASPIVHAVHTPVVHAVHTPVVHAVHTAPLYKTAVIPTAYATSYKYRAALPKSLFLTQLSLQLQGHCTKLLCQPPTLHLTHTELQQPRLLPSSTKDLDHYSSSS</sequence>